<reference evidence="1 2" key="2">
    <citation type="submission" date="2016-12" db="EMBL/GenBank/DDBJ databases">
        <title>Draft Genome Sequence of Cystobacter ferrugineus Strain Cbfe23.</title>
        <authorList>
            <person name="Akbar S."/>
            <person name="Dowd S.E."/>
            <person name="Stevens D.C."/>
        </authorList>
    </citation>
    <scope>NUCLEOTIDE SEQUENCE [LARGE SCALE GENOMIC DNA]</scope>
    <source>
        <strain evidence="1 2">Cbfe23</strain>
    </source>
</reference>
<reference evidence="2" key="1">
    <citation type="submission" date="2016-11" db="EMBL/GenBank/DDBJ databases">
        <authorList>
            <person name="Shukria A."/>
            <person name="Stevens D.C."/>
        </authorList>
    </citation>
    <scope>NUCLEOTIDE SEQUENCE [LARGE SCALE GENOMIC DNA]</scope>
    <source>
        <strain evidence="2">Cbfe23</strain>
    </source>
</reference>
<gene>
    <name evidence="1" type="ORF">BON30_16435</name>
</gene>
<keyword evidence="2" id="KW-1185">Reference proteome</keyword>
<comment type="caution">
    <text evidence="1">The sequence shown here is derived from an EMBL/GenBank/DDBJ whole genome shotgun (WGS) entry which is preliminary data.</text>
</comment>
<dbReference type="AlphaFoldDB" id="A0A1L9BA68"/>
<protein>
    <submittedName>
        <fullName evidence="1">Uncharacterized protein</fullName>
    </submittedName>
</protein>
<dbReference type="RefSeq" id="WP_071899301.1">
    <property type="nucleotide sequence ID" value="NZ_MPIN01000004.1"/>
</dbReference>
<evidence type="ECO:0000313" key="1">
    <source>
        <dbReference type="EMBL" id="OJH39131.1"/>
    </source>
</evidence>
<dbReference type="EMBL" id="MPIN01000004">
    <property type="protein sequence ID" value="OJH39131.1"/>
    <property type="molecule type" value="Genomic_DNA"/>
</dbReference>
<sequence length="288" mass="31259">MKTVRTAVQAAQAAINGAHSKGPKTPEGKVASSLNALRHGLSAKQLLLPGEDANEYERHLDGYFVTFAPATLPEAVIVAQLGDTAWKLERLSKLESGRTLASLDDAVEKTPEFERFVLTRRALQAVSAFVEIADACPAPQDEVQTDALLAAVEGTMKIVYEVPELPKAVSQPLAFSLAHARETSKDGRMLPDAYRALGNAAKALKGALTAKLAEDEGALAPVRERLAAEVLLLDDVDLRKLERHRKLLETAMQRQLGLLDQLRVQVAAVKAQNPAEAKELRVRLRLVK</sequence>
<accession>A0A1L9BA68</accession>
<dbReference type="Proteomes" id="UP000182229">
    <property type="component" value="Unassembled WGS sequence"/>
</dbReference>
<evidence type="ECO:0000313" key="2">
    <source>
        <dbReference type="Proteomes" id="UP000182229"/>
    </source>
</evidence>
<organism evidence="1 2">
    <name type="scientific">Cystobacter ferrugineus</name>
    <dbReference type="NCBI Taxonomy" id="83449"/>
    <lineage>
        <taxon>Bacteria</taxon>
        <taxon>Pseudomonadati</taxon>
        <taxon>Myxococcota</taxon>
        <taxon>Myxococcia</taxon>
        <taxon>Myxococcales</taxon>
        <taxon>Cystobacterineae</taxon>
        <taxon>Archangiaceae</taxon>
        <taxon>Cystobacter</taxon>
    </lineage>
</organism>
<dbReference type="OrthoDB" id="5525361at2"/>
<name>A0A1L9BA68_9BACT</name>
<proteinExistence type="predicted"/>